<feature type="chain" id="PRO_5040471369" evidence="1">
    <location>
        <begin position="22"/>
        <end position="182"/>
    </location>
</feature>
<dbReference type="AlphaFoldDB" id="A0A9Q7E7J4"/>
<protein>
    <submittedName>
        <fullName evidence="2">Uncharacterized protein</fullName>
    </submittedName>
</protein>
<keyword evidence="3" id="KW-1185">Reference proteome</keyword>
<sequence>MKKLKNLLLISGTFIPCLSFAQNIILDGYKDLKFGMTYQQIADSKLCTGWEYYQPLNSYKCQHFLFNGNNREATAYFNGQVLNSIAIDILNYSQNRPPFPREVQEVKDILNGLPQKYGPPTKVVCGADYARSNEECNINTTDINFDDYWMVEFLNGQIRLVNSVNQWVILVYSSAKTILDSL</sequence>
<keyword evidence="1" id="KW-0732">Signal</keyword>
<proteinExistence type="predicted"/>
<evidence type="ECO:0000313" key="2">
    <source>
        <dbReference type="EMBL" id="QQF82536.1"/>
    </source>
</evidence>
<dbReference type="OrthoDB" id="5686260at2"/>
<name>A0A9Q7E7J4_HISSO</name>
<evidence type="ECO:0000256" key="1">
    <source>
        <dbReference type="SAM" id="SignalP"/>
    </source>
</evidence>
<dbReference type="Proteomes" id="UP000595373">
    <property type="component" value="Chromosome"/>
</dbReference>
<feature type="signal peptide" evidence="1">
    <location>
        <begin position="1"/>
        <end position="21"/>
    </location>
</feature>
<accession>A0A9Q7E7J4</accession>
<gene>
    <name evidence="2" type="ORF">JFL49_01020</name>
</gene>
<evidence type="ECO:0000313" key="3">
    <source>
        <dbReference type="Proteomes" id="UP000595373"/>
    </source>
</evidence>
<dbReference type="RefSeq" id="WP_075293996.1">
    <property type="nucleotide sequence ID" value="NZ_CP018802.1"/>
</dbReference>
<dbReference type="EMBL" id="CP066558">
    <property type="protein sequence ID" value="QQF82536.1"/>
    <property type="molecule type" value="Genomic_DNA"/>
</dbReference>
<reference evidence="2 3" key="1">
    <citation type="submission" date="2020-12" db="EMBL/GenBank/DDBJ databases">
        <title>ASc-MMNZ-VFA-070.</title>
        <authorList>
            <person name="Schryvers A."/>
            <person name="Mostafa Nazari M."/>
            <person name="Farshchi Andisi V."/>
            <person name="Timsit E."/>
            <person name="Walter Morck D."/>
        </authorList>
    </citation>
    <scope>NUCLEOTIDE SEQUENCE [LARGE SCALE GENOMIC DNA]</scope>
    <source>
        <strain evidence="2 3">ASc-MMNZ-VFA-070</strain>
    </source>
</reference>
<organism evidence="2 3">
    <name type="scientific">Histophilus somni</name>
    <name type="common">Haemophilus somnus</name>
    <dbReference type="NCBI Taxonomy" id="731"/>
    <lineage>
        <taxon>Bacteria</taxon>
        <taxon>Pseudomonadati</taxon>
        <taxon>Pseudomonadota</taxon>
        <taxon>Gammaproteobacteria</taxon>
        <taxon>Pasteurellales</taxon>
        <taxon>Pasteurellaceae</taxon>
        <taxon>Histophilus</taxon>
    </lineage>
</organism>